<proteinExistence type="predicted"/>
<name>A0A915KVM0_ROMCU</name>
<evidence type="ECO:0000313" key="2">
    <source>
        <dbReference type="Proteomes" id="UP000887565"/>
    </source>
</evidence>
<sequence>MLGFEREQLIKDPANPDRLKAAAKHPSDMKAGLETMYIYCNIIEQQMAGDILAPLLRIVNIE</sequence>
<protein>
    <submittedName>
        <fullName evidence="3">Uncharacterized protein</fullName>
    </submittedName>
</protein>
<evidence type="ECO:0000256" key="1">
    <source>
        <dbReference type="SAM" id="MobiDB-lite"/>
    </source>
</evidence>
<feature type="region of interest" description="Disordered" evidence="1">
    <location>
        <begin position="1"/>
        <end position="26"/>
    </location>
</feature>
<dbReference type="Proteomes" id="UP000887565">
    <property type="component" value="Unplaced"/>
</dbReference>
<evidence type="ECO:0000313" key="3">
    <source>
        <dbReference type="WBParaSite" id="nRc.2.0.1.t41605-RA"/>
    </source>
</evidence>
<dbReference type="WBParaSite" id="nRc.2.0.1.t41605-RA">
    <property type="protein sequence ID" value="nRc.2.0.1.t41605-RA"/>
    <property type="gene ID" value="nRc.2.0.1.g41605"/>
</dbReference>
<organism evidence="2 3">
    <name type="scientific">Romanomermis culicivorax</name>
    <name type="common">Nematode worm</name>
    <dbReference type="NCBI Taxonomy" id="13658"/>
    <lineage>
        <taxon>Eukaryota</taxon>
        <taxon>Metazoa</taxon>
        <taxon>Ecdysozoa</taxon>
        <taxon>Nematoda</taxon>
        <taxon>Enoplea</taxon>
        <taxon>Dorylaimia</taxon>
        <taxon>Mermithida</taxon>
        <taxon>Mermithoidea</taxon>
        <taxon>Mermithidae</taxon>
        <taxon>Romanomermis</taxon>
    </lineage>
</organism>
<keyword evidence="2" id="KW-1185">Reference proteome</keyword>
<accession>A0A915KVM0</accession>
<dbReference type="AlphaFoldDB" id="A0A915KVM0"/>
<reference evidence="3" key="1">
    <citation type="submission" date="2022-11" db="UniProtKB">
        <authorList>
            <consortium name="WormBaseParasite"/>
        </authorList>
    </citation>
    <scope>IDENTIFICATION</scope>
</reference>